<dbReference type="InterPro" id="IPR052579">
    <property type="entry name" value="Zinc_finger_SWIM"/>
</dbReference>
<accession>A0A9N9P7G5</accession>
<evidence type="ECO:0000256" key="1">
    <source>
        <dbReference type="SAM" id="MobiDB-lite"/>
    </source>
</evidence>
<feature type="region of interest" description="Disordered" evidence="1">
    <location>
        <begin position="493"/>
        <end position="515"/>
    </location>
</feature>
<dbReference type="EMBL" id="CAJVQA010029523">
    <property type="protein sequence ID" value="CAG8797189.1"/>
    <property type="molecule type" value="Genomic_DNA"/>
</dbReference>
<protein>
    <submittedName>
        <fullName evidence="3">8592_t:CDS:1</fullName>
    </submittedName>
</protein>
<dbReference type="InterPro" id="IPR018289">
    <property type="entry name" value="MULE_transposase_dom"/>
</dbReference>
<keyword evidence="4" id="KW-1185">Reference proteome</keyword>
<feature type="domain" description="MULE transposase" evidence="2">
    <location>
        <begin position="151"/>
        <end position="212"/>
    </location>
</feature>
<dbReference type="OrthoDB" id="2379842at2759"/>
<sequence length="540" mass="62729">MFPEFESADELYQYAQTFANAHSFALVKKRTCKNHRGELKNMKLRYDREIRNENHNHDYSENMLEHLIACQLTEQQLESVAAITVAGSRPREIVSTIRQNDPATPIISRDIYNIHEQLRQQNLAGRTPIQVLIDKLREEDYIYEYEYNNTVFMKGEDEKDYKWALTCIVRLFEGISKPGVIVTDRELSLMNALKIVFPNLTNLLCLWHISKNVLKNCKPQFPKENENSSSSEWDTFFAKWSEVVNSKNENKFNEIWQNFHSTYINKPCIINYLERTWLPWKEKFIKAWTNSFLHLGTTVTSHIEGAHANLKAYLQTSAGDLHRVHTKISLMVTNQKEEINFMTVSECIRFPIFAHNNQFYANVRGKVSTFALKKINREYQKASCVTVQNPLPPCTGSFSRTIGLPCAHRIQHLESSQGLTLEDIHIHWWIQGRLPIPQFEEHVNTLQPLLQNLEQRYNEWPEHQQAATREMLNDMINSLLIVLQNPNIVRTKGCPLGATNNQPSTSTRRDPSGFESVEQNVRQCSLCQQPAHNARTCPNR</sequence>
<dbReference type="PANTHER" id="PTHR31569:SF4">
    <property type="entry name" value="SWIM-TYPE DOMAIN-CONTAINING PROTEIN"/>
    <property type="match status" value="1"/>
</dbReference>
<name>A0A9N9P7G5_9GLOM</name>
<proteinExistence type="predicted"/>
<evidence type="ECO:0000313" key="4">
    <source>
        <dbReference type="Proteomes" id="UP000789759"/>
    </source>
</evidence>
<evidence type="ECO:0000259" key="2">
    <source>
        <dbReference type="Pfam" id="PF10551"/>
    </source>
</evidence>
<dbReference type="AlphaFoldDB" id="A0A9N9P7G5"/>
<dbReference type="Proteomes" id="UP000789759">
    <property type="component" value="Unassembled WGS sequence"/>
</dbReference>
<gene>
    <name evidence="3" type="ORF">CPELLU_LOCUS17415</name>
</gene>
<evidence type="ECO:0000313" key="3">
    <source>
        <dbReference type="EMBL" id="CAG8797189.1"/>
    </source>
</evidence>
<comment type="caution">
    <text evidence="3">The sequence shown here is derived from an EMBL/GenBank/DDBJ whole genome shotgun (WGS) entry which is preliminary data.</text>
</comment>
<organism evidence="3 4">
    <name type="scientific">Cetraspora pellucida</name>
    <dbReference type="NCBI Taxonomy" id="1433469"/>
    <lineage>
        <taxon>Eukaryota</taxon>
        <taxon>Fungi</taxon>
        <taxon>Fungi incertae sedis</taxon>
        <taxon>Mucoromycota</taxon>
        <taxon>Glomeromycotina</taxon>
        <taxon>Glomeromycetes</taxon>
        <taxon>Diversisporales</taxon>
        <taxon>Gigasporaceae</taxon>
        <taxon>Cetraspora</taxon>
    </lineage>
</organism>
<dbReference type="PANTHER" id="PTHR31569">
    <property type="entry name" value="SWIM-TYPE DOMAIN-CONTAINING PROTEIN"/>
    <property type="match status" value="1"/>
</dbReference>
<feature type="non-terminal residue" evidence="3">
    <location>
        <position position="540"/>
    </location>
</feature>
<dbReference type="Pfam" id="PF10551">
    <property type="entry name" value="MULE"/>
    <property type="match status" value="1"/>
</dbReference>
<reference evidence="3" key="1">
    <citation type="submission" date="2021-06" db="EMBL/GenBank/DDBJ databases">
        <authorList>
            <person name="Kallberg Y."/>
            <person name="Tangrot J."/>
            <person name="Rosling A."/>
        </authorList>
    </citation>
    <scope>NUCLEOTIDE SEQUENCE</scope>
    <source>
        <strain evidence="3">FL966</strain>
    </source>
</reference>